<proteinExistence type="predicted"/>
<dbReference type="AlphaFoldDB" id="A0A9N9M1Y2"/>
<comment type="caution">
    <text evidence="3">The sequence shown here is derived from an EMBL/GenBank/DDBJ whole genome shotgun (WGS) entry which is preliminary data.</text>
</comment>
<dbReference type="Proteomes" id="UP000701801">
    <property type="component" value="Unassembled WGS sequence"/>
</dbReference>
<evidence type="ECO:0000313" key="4">
    <source>
        <dbReference type="Proteomes" id="UP000701801"/>
    </source>
</evidence>
<dbReference type="InterPro" id="IPR046529">
    <property type="entry name" value="DUF6594"/>
</dbReference>
<protein>
    <recommendedName>
        <fullName evidence="2">DUF6594 domain-containing protein</fullName>
    </recommendedName>
</protein>
<feature type="region of interest" description="Disordered" evidence="1">
    <location>
        <begin position="253"/>
        <end position="470"/>
    </location>
</feature>
<evidence type="ECO:0000313" key="3">
    <source>
        <dbReference type="EMBL" id="CAG8982721.1"/>
    </source>
</evidence>
<gene>
    <name evidence="3" type="ORF">HYALB_00001002</name>
</gene>
<feature type="compositionally biased region" description="Polar residues" evidence="1">
    <location>
        <begin position="412"/>
        <end position="425"/>
    </location>
</feature>
<dbReference type="Pfam" id="PF20237">
    <property type="entry name" value="DUF6594"/>
    <property type="match status" value="1"/>
</dbReference>
<feature type="compositionally biased region" description="Basic and acidic residues" evidence="1">
    <location>
        <begin position="278"/>
        <end position="293"/>
    </location>
</feature>
<feature type="compositionally biased region" description="Basic and acidic residues" evidence="1">
    <location>
        <begin position="430"/>
        <end position="467"/>
    </location>
</feature>
<reference evidence="3" key="1">
    <citation type="submission" date="2021-07" db="EMBL/GenBank/DDBJ databases">
        <authorList>
            <person name="Durling M."/>
        </authorList>
    </citation>
    <scope>NUCLEOTIDE SEQUENCE</scope>
</reference>
<feature type="domain" description="DUF6594" evidence="2">
    <location>
        <begin position="4"/>
        <end position="156"/>
    </location>
</feature>
<dbReference type="EMBL" id="CAJVRM010000684">
    <property type="protein sequence ID" value="CAG8982721.1"/>
    <property type="molecule type" value="Genomic_DNA"/>
</dbReference>
<keyword evidence="4" id="KW-1185">Reference proteome</keyword>
<feature type="compositionally biased region" description="Polar residues" evidence="1">
    <location>
        <begin position="329"/>
        <end position="344"/>
    </location>
</feature>
<accession>A0A9N9M1Y2</accession>
<name>A0A9N9M1Y2_9HELO</name>
<evidence type="ECO:0000256" key="1">
    <source>
        <dbReference type="SAM" id="MobiDB-lite"/>
    </source>
</evidence>
<sequence length="577" mass="65983">MSGYTHLANFMAEKDHPILRKYKTLAARDLLFLQAELCHLEWKYKSVLNDDEAQEDERQFHARDWILLESSERRGLGGEQWAIALEIRTKLREYWLDEGSQYQRPKRQKSTHESDLEIKICYHGTVEETAKAADISGNDRNEVSSKFVEHTLKYSDDINRSDETHKEPWIELCWRFSGTEYGPDGLRNYRYKIEFDVMDPWELPATVVFGDCARRTEENPQSPDPIDLALNMGWLRPRRSSWKKMKKRTASWTGSEEYKKSRQQSLFSPPPSYFSEGQEAKGGKNTDIEKLEAPELAATTENKPRRDAKLPTTPEVPPATENSKRQETVHSFNSHSSGTDSRSLVLSMEPKSLTDSRQYSEIHKSDIHEEKPQSITKTELKSGPNLGVPETVEEEPKNESSSSSEPEVTEFPTASQESNIRTISTVRKGAPADEEKSEKLDNCGIEHKAPTKDWKENDELHSSESDKNCGISAFKAPEENEIITSPMSQTNSTNVIDEDGLQKGKMNRLPAACMKPSATTIWIQRAVTCHEVLDLSPAPEAKEYWTWADDVGMYFHKDPETLSVTWYEESDDEMEDD</sequence>
<evidence type="ECO:0000259" key="2">
    <source>
        <dbReference type="Pfam" id="PF20237"/>
    </source>
</evidence>
<feature type="compositionally biased region" description="Basic and acidic residues" evidence="1">
    <location>
        <begin position="352"/>
        <end position="372"/>
    </location>
</feature>
<organism evidence="3 4">
    <name type="scientific">Hymenoscyphus albidus</name>
    <dbReference type="NCBI Taxonomy" id="595503"/>
    <lineage>
        <taxon>Eukaryota</taxon>
        <taxon>Fungi</taxon>
        <taxon>Dikarya</taxon>
        <taxon>Ascomycota</taxon>
        <taxon>Pezizomycotina</taxon>
        <taxon>Leotiomycetes</taxon>
        <taxon>Helotiales</taxon>
        <taxon>Helotiaceae</taxon>
        <taxon>Hymenoscyphus</taxon>
    </lineage>
</organism>